<gene>
    <name evidence="3" type="ORF">KIH27_21055</name>
</gene>
<dbReference type="EMBL" id="JAHCLR010000078">
    <property type="protein sequence ID" value="MBS9536075.1"/>
    <property type="molecule type" value="Genomic_DNA"/>
</dbReference>
<keyword evidence="4" id="KW-1185">Reference proteome</keyword>
<proteinExistence type="predicted"/>
<feature type="compositionally biased region" description="Low complexity" evidence="1">
    <location>
        <begin position="59"/>
        <end position="77"/>
    </location>
</feature>
<evidence type="ECO:0000256" key="2">
    <source>
        <dbReference type="SAM" id="SignalP"/>
    </source>
</evidence>
<reference evidence="3 4" key="1">
    <citation type="submission" date="2021-05" db="EMBL/GenBank/DDBJ databases">
        <title>Mycobacterium acidophilum sp. nov., an extremely acid-tolerant member of the genus Mycobacterium.</title>
        <authorList>
            <person name="Xia J."/>
        </authorList>
    </citation>
    <scope>NUCLEOTIDE SEQUENCE [LARGE SCALE GENOMIC DNA]</scope>
    <source>
        <strain evidence="3 4">M1</strain>
    </source>
</reference>
<evidence type="ECO:0000313" key="4">
    <source>
        <dbReference type="Proteomes" id="UP001519535"/>
    </source>
</evidence>
<evidence type="ECO:0000313" key="3">
    <source>
        <dbReference type="EMBL" id="MBS9536075.1"/>
    </source>
</evidence>
<name>A0ABS5RP54_9MYCO</name>
<feature type="chain" id="PRO_5045324297" evidence="2">
    <location>
        <begin position="27"/>
        <end position="321"/>
    </location>
</feature>
<accession>A0ABS5RP54</accession>
<feature type="signal peptide" evidence="2">
    <location>
        <begin position="1"/>
        <end position="26"/>
    </location>
</feature>
<evidence type="ECO:0000256" key="1">
    <source>
        <dbReference type="SAM" id="MobiDB-lite"/>
    </source>
</evidence>
<dbReference type="RefSeq" id="WP_214094918.1">
    <property type="nucleotide sequence ID" value="NZ_JAHCLR010000078.1"/>
</dbReference>
<feature type="region of interest" description="Disordered" evidence="1">
    <location>
        <begin position="54"/>
        <end position="106"/>
    </location>
</feature>
<organism evidence="3 4">
    <name type="scientific">Mycolicibacter acidiphilus</name>
    <dbReference type="NCBI Taxonomy" id="2835306"/>
    <lineage>
        <taxon>Bacteria</taxon>
        <taxon>Bacillati</taxon>
        <taxon>Actinomycetota</taxon>
        <taxon>Actinomycetes</taxon>
        <taxon>Mycobacteriales</taxon>
        <taxon>Mycobacteriaceae</taxon>
        <taxon>Mycolicibacter</taxon>
    </lineage>
</organism>
<comment type="caution">
    <text evidence="3">The sequence shown here is derived from an EMBL/GenBank/DDBJ whole genome shotgun (WGS) entry which is preliminary data.</text>
</comment>
<sequence length="321" mass="30508">MNHRSILSAGGVTAGLLTAAFLPAAAAVADPGIGAAGDTGATALPVGLTAGTGTPAPLGDTGALPAGPTATGADPLGDTGSLTPAAVSPTAVTPDSTPDATSTGTDGFTLGQDTFNPVQADGTPGFTPLSPLFSAPPFFQAGDGDQTFDLTGGSGGTDLGSVTTSEDVTNLFGGIHNTEFTITGVNPAAGETASDLPAMGSVYDVANFGNGYENVYTDIPGADGSANSITDTLVTPFGDVNIPTSFDAAALLDPGAAFSGVDLSSLGTGAADGAVNAVTSATTGATDAATGATDAVTGATDAATGAADAASTIDPLSFLGL</sequence>
<feature type="compositionally biased region" description="Polar residues" evidence="1">
    <location>
        <begin position="90"/>
        <end position="106"/>
    </location>
</feature>
<keyword evidence="2" id="KW-0732">Signal</keyword>
<dbReference type="Proteomes" id="UP001519535">
    <property type="component" value="Unassembled WGS sequence"/>
</dbReference>
<protein>
    <submittedName>
        <fullName evidence="3">Uncharacterized protein</fullName>
    </submittedName>
</protein>